<proteinExistence type="predicted"/>
<protein>
    <submittedName>
        <fullName evidence="1">Uncharacterized protein</fullName>
    </submittedName>
</protein>
<gene>
    <name evidence="1" type="ORF">FEQUK3_LOCUS1571</name>
</gene>
<feature type="non-terminal residue" evidence="1">
    <location>
        <position position="106"/>
    </location>
</feature>
<dbReference type="EMBL" id="CAJSTJ010000068">
    <property type="protein sequence ID" value="CAG7555862.1"/>
    <property type="molecule type" value="Genomic_DNA"/>
</dbReference>
<dbReference type="Proteomes" id="UP000693738">
    <property type="component" value="Unassembled WGS sequence"/>
</dbReference>
<name>A0A8J2N8R4_FUSEQ</name>
<comment type="caution">
    <text evidence="1">The sequence shown here is derived from an EMBL/GenBank/DDBJ whole genome shotgun (WGS) entry which is preliminary data.</text>
</comment>
<reference evidence="1" key="1">
    <citation type="submission" date="2021-05" db="EMBL/GenBank/DDBJ databases">
        <authorList>
            <person name="Khan N."/>
        </authorList>
    </citation>
    <scope>NUCLEOTIDE SEQUENCE</scope>
</reference>
<evidence type="ECO:0000313" key="1">
    <source>
        <dbReference type="EMBL" id="CAG7555862.1"/>
    </source>
</evidence>
<organism evidence="1 2">
    <name type="scientific">Fusarium equiseti</name>
    <name type="common">Fusarium scirpi</name>
    <dbReference type="NCBI Taxonomy" id="61235"/>
    <lineage>
        <taxon>Eukaryota</taxon>
        <taxon>Fungi</taxon>
        <taxon>Dikarya</taxon>
        <taxon>Ascomycota</taxon>
        <taxon>Pezizomycotina</taxon>
        <taxon>Sordariomycetes</taxon>
        <taxon>Hypocreomycetidae</taxon>
        <taxon>Hypocreales</taxon>
        <taxon>Nectriaceae</taxon>
        <taxon>Fusarium</taxon>
        <taxon>Fusarium incarnatum-equiseti species complex</taxon>
    </lineage>
</organism>
<accession>A0A8J2N8R4</accession>
<sequence>RGHFGDLPTVVVEVQRNLDTAAVQLGGGTVSAGGRLVDEHQHGGGIGVGRDYRRFHDSGRGDYLSLLRGRDDDVFAYALELSAEVAPEMRECAGEVVVDGVEVVGQ</sequence>
<dbReference type="AlphaFoldDB" id="A0A8J2N8R4"/>
<evidence type="ECO:0000313" key="2">
    <source>
        <dbReference type="Proteomes" id="UP000693738"/>
    </source>
</evidence>
<feature type="non-terminal residue" evidence="1">
    <location>
        <position position="1"/>
    </location>
</feature>